<evidence type="ECO:0000256" key="2">
    <source>
        <dbReference type="SAM" id="Phobius"/>
    </source>
</evidence>
<dbReference type="InterPro" id="IPR012338">
    <property type="entry name" value="Beta-lactam/transpept-like"/>
</dbReference>
<dbReference type="PANTHER" id="PTHR21581:SF33">
    <property type="entry name" value="D-ALANYL-D-ALANINE CARBOXYPEPTIDASE DACB"/>
    <property type="match status" value="1"/>
</dbReference>
<feature type="domain" description="Peptidase S11 D-alanyl-D-alanine carboxypeptidase A N-terminal" evidence="4">
    <location>
        <begin position="69"/>
        <end position="310"/>
    </location>
</feature>
<dbReference type="GO" id="GO:0004180">
    <property type="term" value="F:carboxypeptidase activity"/>
    <property type="evidence" value="ECO:0007669"/>
    <property type="project" value="UniProtKB-KW"/>
</dbReference>
<organism evidence="5 6">
    <name type="scientific">Streptomyces polygonati</name>
    <dbReference type="NCBI Taxonomy" id="1617087"/>
    <lineage>
        <taxon>Bacteria</taxon>
        <taxon>Bacillati</taxon>
        <taxon>Actinomycetota</taxon>
        <taxon>Actinomycetes</taxon>
        <taxon>Kitasatosporales</taxon>
        <taxon>Streptomycetaceae</taxon>
        <taxon>Streptomyces</taxon>
    </lineage>
</organism>
<keyword evidence="2" id="KW-0472">Membrane</keyword>
<feature type="compositionally biased region" description="Low complexity" evidence="1">
    <location>
        <begin position="369"/>
        <end position="383"/>
    </location>
</feature>
<keyword evidence="2" id="KW-0812">Transmembrane</keyword>
<comment type="caution">
    <text evidence="5">The sequence shown here is derived from an EMBL/GenBank/DDBJ whole genome shotgun (WGS) entry which is preliminary data.</text>
</comment>
<evidence type="ECO:0000313" key="6">
    <source>
        <dbReference type="Proteomes" id="UP001595765"/>
    </source>
</evidence>
<sequence length="441" mass="45827">MIVTLLGGVAFGAGTAVAAPIPPPKPPKQTRATTKPTPMPPAQLSKLGGDRLGVPGTQVNAAAGVPALPAKLTSRSWIVADAETGAVLAEHNAHWQLPPASTLKMLFADTVMPRLPKTEVHKVVPSDLAGMGAGSSLVGIKENLSYSVRDLWLGVFLRSGNDAVHVLSAMYGGLPKTVADMNAEAHELQAGDTHVVTPDGYDEPGQVSSAYDLTLFARQGLQNADFRAYCSTVNAQFPGDYVKNKQGKPTGVRSSFAISNTNRLLSGDYDLSRYPGIAGVKNGNTTDAGATFTGVAQRGGRTLLVTVMNPSGTEHDEVYREGASLLDWGFKAAPVVKPVGTLVPPLSKLPHTVAGKSAPAPGAAQQPRVATAASTSPVSSSGGRWTAVGVAAGTAVLLAAVVIVVRRRRPLPSEVGAGGPGDGSRTRRSRGRPRSRRRRAR</sequence>
<feature type="region of interest" description="Disordered" evidence="1">
    <location>
        <begin position="17"/>
        <end position="39"/>
    </location>
</feature>
<keyword evidence="5" id="KW-0645">Protease</keyword>
<evidence type="ECO:0000259" key="4">
    <source>
        <dbReference type="Pfam" id="PF00768"/>
    </source>
</evidence>
<keyword evidence="5" id="KW-0378">Hydrolase</keyword>
<dbReference type="RefSeq" id="WP_386430229.1">
    <property type="nucleotide sequence ID" value="NZ_JBHSBB010000010.1"/>
</dbReference>
<dbReference type="SUPFAM" id="SSF56601">
    <property type="entry name" value="beta-lactamase/transpeptidase-like"/>
    <property type="match status" value="1"/>
</dbReference>
<dbReference type="Proteomes" id="UP001595765">
    <property type="component" value="Unassembled WGS sequence"/>
</dbReference>
<evidence type="ECO:0000313" key="5">
    <source>
        <dbReference type="EMBL" id="MFC4032854.1"/>
    </source>
</evidence>
<feature type="signal peptide" evidence="3">
    <location>
        <begin position="1"/>
        <end position="18"/>
    </location>
</feature>
<keyword evidence="3" id="KW-0732">Signal</keyword>
<dbReference type="EMBL" id="JBHSBB010000010">
    <property type="protein sequence ID" value="MFC4032854.1"/>
    <property type="molecule type" value="Genomic_DNA"/>
</dbReference>
<gene>
    <name evidence="5" type="ORF">ACFO3J_15345</name>
</gene>
<accession>A0ABV8HLG4</accession>
<feature type="chain" id="PRO_5045495461" evidence="3">
    <location>
        <begin position="19"/>
        <end position="441"/>
    </location>
</feature>
<keyword evidence="2" id="KW-1133">Transmembrane helix</keyword>
<proteinExistence type="predicted"/>
<dbReference type="Gene3D" id="3.40.710.10">
    <property type="entry name" value="DD-peptidase/beta-lactamase superfamily"/>
    <property type="match status" value="1"/>
</dbReference>
<dbReference type="InterPro" id="IPR001967">
    <property type="entry name" value="Peptidase_S11_N"/>
</dbReference>
<reference evidence="6" key="1">
    <citation type="journal article" date="2019" name="Int. J. Syst. Evol. Microbiol.">
        <title>The Global Catalogue of Microorganisms (GCM) 10K type strain sequencing project: providing services to taxonomists for standard genome sequencing and annotation.</title>
        <authorList>
            <consortium name="The Broad Institute Genomics Platform"/>
            <consortium name="The Broad Institute Genome Sequencing Center for Infectious Disease"/>
            <person name="Wu L."/>
            <person name="Ma J."/>
        </authorList>
    </citation>
    <scope>NUCLEOTIDE SEQUENCE [LARGE SCALE GENOMIC DNA]</scope>
    <source>
        <strain evidence="6">CGMCC 4.7237</strain>
    </source>
</reference>
<feature type="region of interest" description="Disordered" evidence="1">
    <location>
        <begin position="353"/>
        <end position="383"/>
    </location>
</feature>
<evidence type="ECO:0000256" key="3">
    <source>
        <dbReference type="SAM" id="SignalP"/>
    </source>
</evidence>
<dbReference type="EC" id="3.4.-.-" evidence="5"/>
<dbReference type="Pfam" id="PF00768">
    <property type="entry name" value="Peptidase_S11"/>
    <property type="match status" value="1"/>
</dbReference>
<keyword evidence="5" id="KW-0121">Carboxypeptidase</keyword>
<keyword evidence="6" id="KW-1185">Reference proteome</keyword>
<feature type="region of interest" description="Disordered" evidence="1">
    <location>
        <begin position="410"/>
        <end position="441"/>
    </location>
</feature>
<protein>
    <submittedName>
        <fullName evidence="5">D-alanyl-D-alanine carboxypeptidase family protein</fullName>
        <ecNumber evidence="5">3.4.-.-</ecNumber>
    </submittedName>
</protein>
<evidence type="ECO:0000256" key="1">
    <source>
        <dbReference type="SAM" id="MobiDB-lite"/>
    </source>
</evidence>
<feature type="transmembrane region" description="Helical" evidence="2">
    <location>
        <begin position="385"/>
        <end position="405"/>
    </location>
</feature>
<name>A0ABV8HLG4_9ACTN</name>
<dbReference type="PANTHER" id="PTHR21581">
    <property type="entry name" value="D-ALANYL-D-ALANINE CARBOXYPEPTIDASE"/>
    <property type="match status" value="1"/>
</dbReference>
<feature type="compositionally biased region" description="Basic residues" evidence="1">
    <location>
        <begin position="426"/>
        <end position="441"/>
    </location>
</feature>